<dbReference type="InterPro" id="IPR046341">
    <property type="entry name" value="SET_dom_sf"/>
</dbReference>
<organism evidence="2 3">
    <name type="scientific">Phytophthora nicotianae P1976</name>
    <dbReference type="NCBI Taxonomy" id="1317066"/>
    <lineage>
        <taxon>Eukaryota</taxon>
        <taxon>Sar</taxon>
        <taxon>Stramenopiles</taxon>
        <taxon>Oomycota</taxon>
        <taxon>Peronosporomycetes</taxon>
        <taxon>Peronosporales</taxon>
        <taxon>Peronosporaceae</taxon>
        <taxon>Phytophthora</taxon>
    </lineage>
</organism>
<feature type="compositionally biased region" description="Acidic residues" evidence="1">
    <location>
        <begin position="32"/>
        <end position="41"/>
    </location>
</feature>
<gene>
    <name evidence="2" type="ORF">F444_00550</name>
</gene>
<dbReference type="Gene3D" id="2.170.270.10">
    <property type="entry name" value="SET domain"/>
    <property type="match status" value="1"/>
</dbReference>
<protein>
    <submittedName>
        <fullName evidence="2">Uncharacterized protein</fullName>
    </submittedName>
</protein>
<evidence type="ECO:0000313" key="2">
    <source>
        <dbReference type="EMBL" id="ETO85836.1"/>
    </source>
</evidence>
<dbReference type="EMBL" id="ANJA01000123">
    <property type="protein sequence ID" value="ETO85836.1"/>
    <property type="molecule type" value="Genomic_DNA"/>
</dbReference>
<reference evidence="2 3" key="1">
    <citation type="submission" date="2013-11" db="EMBL/GenBank/DDBJ databases">
        <title>The Genome Sequence of Phytophthora parasitica P1976.</title>
        <authorList>
            <consortium name="The Broad Institute Genomics Platform"/>
            <person name="Russ C."/>
            <person name="Tyler B."/>
            <person name="Panabieres F."/>
            <person name="Shan W."/>
            <person name="Tripathy S."/>
            <person name="Grunwald N."/>
            <person name="Machado M."/>
            <person name="Johnson C.S."/>
            <person name="Walker B."/>
            <person name="Young S."/>
            <person name="Zeng Q."/>
            <person name="Gargeya S."/>
            <person name="Fitzgerald M."/>
            <person name="Haas B."/>
            <person name="Abouelleil A."/>
            <person name="Allen A.W."/>
            <person name="Alvarado L."/>
            <person name="Arachchi H.M."/>
            <person name="Berlin A.M."/>
            <person name="Chapman S.B."/>
            <person name="Gainer-Dewar J."/>
            <person name="Goldberg J."/>
            <person name="Griggs A."/>
            <person name="Gujja S."/>
            <person name="Hansen M."/>
            <person name="Howarth C."/>
            <person name="Imamovic A."/>
            <person name="Ireland A."/>
            <person name="Larimer J."/>
            <person name="McCowan C."/>
            <person name="Murphy C."/>
            <person name="Pearson M."/>
            <person name="Poon T.W."/>
            <person name="Priest M."/>
            <person name="Roberts A."/>
            <person name="Saif S."/>
            <person name="Shea T."/>
            <person name="Sisk P."/>
            <person name="Sykes S."/>
            <person name="Wortman J."/>
            <person name="Nusbaum C."/>
            <person name="Birren B."/>
        </authorList>
    </citation>
    <scope>NUCLEOTIDE SEQUENCE [LARGE SCALE GENOMIC DNA]</scope>
    <source>
        <strain evidence="2 3">P1976</strain>
    </source>
</reference>
<proteinExistence type="predicted"/>
<name>A0A081B3X5_PHYNI</name>
<comment type="caution">
    <text evidence="2">The sequence shown here is derived from an EMBL/GenBank/DDBJ whole genome shotgun (WGS) entry which is preliminary data.</text>
</comment>
<dbReference type="Proteomes" id="UP000028582">
    <property type="component" value="Unassembled WGS sequence"/>
</dbReference>
<dbReference type="AlphaFoldDB" id="A0A081B3X5"/>
<sequence length="355" mass="40795">MRIRYYRSHGYIEDDANDDDTESKTGDITEQYSEESTEGGVEIDLEAKNDDDVEQHREACNENVEESIEDGGEGDLEAKNVEQEEIKEQTPTGRLGNVVASYTTIHRNLHVEKFPLPYIKSSWNFDEDDKPALCLFETTDGRGFVKTLEEIPRQTFVIEVLGELIDAETKETLGDTKYIFEILAGDKDECPAMYIYPNDFGMIEQKIVNAKLRYSTIVYQEVHLSFDETPVRLQYQYDVTLPKPSSNNGVTGPTLSPYERMRQLLVSRTEEARVIDTVDVDLKIHLTGADKHKPVRIRMRLIWVSEHMHNPWLFARLHFVDASAQESLEEMLQVFREPYEANSQEVDSLLQTATV</sequence>
<dbReference type="SUPFAM" id="SSF82199">
    <property type="entry name" value="SET domain"/>
    <property type="match status" value="1"/>
</dbReference>
<evidence type="ECO:0000256" key="1">
    <source>
        <dbReference type="SAM" id="MobiDB-lite"/>
    </source>
</evidence>
<accession>A0A081B3X5</accession>
<feature type="region of interest" description="Disordered" evidence="1">
    <location>
        <begin position="1"/>
        <end position="41"/>
    </location>
</feature>
<evidence type="ECO:0000313" key="3">
    <source>
        <dbReference type="Proteomes" id="UP000028582"/>
    </source>
</evidence>